<organism evidence="2 3">
    <name type="scientific">Buddleja alternifolia</name>
    <dbReference type="NCBI Taxonomy" id="168488"/>
    <lineage>
        <taxon>Eukaryota</taxon>
        <taxon>Viridiplantae</taxon>
        <taxon>Streptophyta</taxon>
        <taxon>Embryophyta</taxon>
        <taxon>Tracheophyta</taxon>
        <taxon>Spermatophyta</taxon>
        <taxon>Magnoliopsida</taxon>
        <taxon>eudicotyledons</taxon>
        <taxon>Gunneridae</taxon>
        <taxon>Pentapetalae</taxon>
        <taxon>asterids</taxon>
        <taxon>lamiids</taxon>
        <taxon>Lamiales</taxon>
        <taxon>Scrophulariaceae</taxon>
        <taxon>Buddlejeae</taxon>
        <taxon>Buddleja</taxon>
    </lineage>
</organism>
<dbReference type="InterPro" id="IPR012881">
    <property type="entry name" value="DUF1685"/>
</dbReference>
<reference evidence="2" key="1">
    <citation type="submission" date="2019-10" db="EMBL/GenBank/DDBJ databases">
        <authorList>
            <person name="Zhang R."/>
            <person name="Pan Y."/>
            <person name="Wang J."/>
            <person name="Ma R."/>
            <person name="Yu S."/>
        </authorList>
    </citation>
    <scope>NUCLEOTIDE SEQUENCE</scope>
    <source>
        <strain evidence="2">LA-IB0</strain>
        <tissue evidence="2">Leaf</tissue>
    </source>
</reference>
<comment type="caution">
    <text evidence="2">The sequence shown here is derived from an EMBL/GenBank/DDBJ whole genome shotgun (WGS) entry which is preliminary data.</text>
</comment>
<feature type="compositionally biased region" description="Polar residues" evidence="1">
    <location>
        <begin position="25"/>
        <end position="48"/>
    </location>
</feature>
<proteinExistence type="predicted"/>
<protein>
    <recommendedName>
        <fullName evidence="4">DUF1685 domain-containing protein</fullName>
    </recommendedName>
</protein>
<sequence>MDPESVLNLFDSFWFHLQIFKKQSKTSNSSTPEQIPENSSKPKFSRQLTIHTRSKSENLLHSNTGSINISSPDSVLKPHLQTILSEREFSAENSETPKLIQPNEGLTKKKKRFSKSLSELEFEEVKGFMDLGFVFSEDDKEDSNLVGIIPGLQRLGHKDEEICGPRARPYLSEAWGVLEEKSPLMNWRVPAVSNEIDMKDNLKWWAHSVASAVR</sequence>
<dbReference type="Proteomes" id="UP000826271">
    <property type="component" value="Unassembled WGS sequence"/>
</dbReference>
<dbReference type="Pfam" id="PF07939">
    <property type="entry name" value="DUF1685"/>
    <property type="match status" value="1"/>
</dbReference>
<evidence type="ECO:0000313" key="2">
    <source>
        <dbReference type="EMBL" id="KAG8385411.1"/>
    </source>
</evidence>
<evidence type="ECO:0000256" key="1">
    <source>
        <dbReference type="SAM" id="MobiDB-lite"/>
    </source>
</evidence>
<dbReference type="PANTHER" id="PTHR33785:SF12">
    <property type="entry name" value="DUF1685 FAMILY PROTEIN"/>
    <property type="match status" value="1"/>
</dbReference>
<keyword evidence="3" id="KW-1185">Reference proteome</keyword>
<dbReference type="AlphaFoldDB" id="A0AAV6XXS1"/>
<dbReference type="EMBL" id="WHWC01000003">
    <property type="protein sequence ID" value="KAG8385411.1"/>
    <property type="molecule type" value="Genomic_DNA"/>
</dbReference>
<feature type="region of interest" description="Disordered" evidence="1">
    <location>
        <begin position="23"/>
        <end position="48"/>
    </location>
</feature>
<evidence type="ECO:0008006" key="4">
    <source>
        <dbReference type="Google" id="ProtNLM"/>
    </source>
</evidence>
<accession>A0AAV6XXS1</accession>
<dbReference type="PANTHER" id="PTHR33785">
    <property type="entry name" value="OS06G0550800 PROTEIN"/>
    <property type="match status" value="1"/>
</dbReference>
<gene>
    <name evidence="2" type="ORF">BUALT_Bualt03G0042600</name>
</gene>
<name>A0AAV6XXS1_9LAMI</name>
<evidence type="ECO:0000313" key="3">
    <source>
        <dbReference type="Proteomes" id="UP000826271"/>
    </source>
</evidence>